<reference evidence="2 3" key="1">
    <citation type="submission" date="2018-07" db="EMBL/GenBank/DDBJ databases">
        <title>Whole Genome Shotgun Sequence of Streptomyces spongiicola strain 531S.</title>
        <authorList>
            <person name="Dohra H."/>
            <person name="Kodani S."/>
        </authorList>
    </citation>
    <scope>NUCLEOTIDE SEQUENCE [LARGE SCALE GENOMIC DNA]</scope>
    <source>
        <strain evidence="2 3">531S</strain>
    </source>
</reference>
<protein>
    <recommendedName>
        <fullName evidence="4">Secreted protein</fullName>
    </recommendedName>
</protein>
<accession>A0A388T2X6</accession>
<proteinExistence type="predicted"/>
<evidence type="ECO:0008006" key="4">
    <source>
        <dbReference type="Google" id="ProtNLM"/>
    </source>
</evidence>
<gene>
    <name evidence="2" type="ORF">SSP531S_47530</name>
</gene>
<sequence>MKVRSAIARTLGAAMAAGTLAWLAMVGAPYPAGGETAAAEAVADEAPGYAIEDFNYPQADKILSEQGITLKRGDGHIVLAECGSEAGLLQVLARSQSKPICFRFTGNSGWLTLEIPSVHGIRGNDYTTEVNMTVEGEEKSFDVNKNAWTQVGEAADPEGREHMLVEIRSSK</sequence>
<evidence type="ECO:0000256" key="1">
    <source>
        <dbReference type="SAM" id="SignalP"/>
    </source>
</evidence>
<evidence type="ECO:0000313" key="3">
    <source>
        <dbReference type="Proteomes" id="UP000265354"/>
    </source>
</evidence>
<dbReference type="RefSeq" id="WP_172607832.1">
    <property type="nucleotide sequence ID" value="NZ_BGZL01000017.1"/>
</dbReference>
<evidence type="ECO:0000313" key="2">
    <source>
        <dbReference type="EMBL" id="GBQ03283.1"/>
    </source>
</evidence>
<dbReference type="AlphaFoldDB" id="A0A388T2X6"/>
<dbReference type="EMBL" id="BGZL01000017">
    <property type="protein sequence ID" value="GBQ03283.1"/>
    <property type="molecule type" value="Genomic_DNA"/>
</dbReference>
<organism evidence="2 3">
    <name type="scientific">Streptomyces spongiicola</name>
    <dbReference type="NCBI Taxonomy" id="1690221"/>
    <lineage>
        <taxon>Bacteria</taxon>
        <taxon>Bacillati</taxon>
        <taxon>Actinomycetota</taxon>
        <taxon>Actinomycetes</taxon>
        <taxon>Kitasatosporales</taxon>
        <taxon>Streptomycetaceae</taxon>
        <taxon>Streptomyces</taxon>
    </lineage>
</organism>
<comment type="caution">
    <text evidence="2">The sequence shown here is derived from an EMBL/GenBank/DDBJ whole genome shotgun (WGS) entry which is preliminary data.</text>
</comment>
<feature type="chain" id="PRO_5039427654" description="Secreted protein" evidence="1">
    <location>
        <begin position="25"/>
        <end position="171"/>
    </location>
</feature>
<dbReference type="Proteomes" id="UP000265354">
    <property type="component" value="Unassembled WGS sequence"/>
</dbReference>
<feature type="signal peptide" evidence="1">
    <location>
        <begin position="1"/>
        <end position="24"/>
    </location>
</feature>
<name>A0A388T2X6_9ACTN</name>
<keyword evidence="1" id="KW-0732">Signal</keyword>